<feature type="transmembrane region" description="Helical" evidence="6">
    <location>
        <begin position="115"/>
        <end position="138"/>
    </location>
</feature>
<dbReference type="Pfam" id="PF07672">
    <property type="entry name" value="MFS_Mycoplasma"/>
    <property type="match status" value="1"/>
</dbReference>
<accession>A0A1A9QCK7</accession>
<evidence type="ECO:0000256" key="4">
    <source>
        <dbReference type="ARBA" id="ARBA00022989"/>
    </source>
</evidence>
<keyword evidence="5 6" id="KW-0472">Membrane</keyword>
<dbReference type="STRING" id="432608.A6V39_02635"/>
<organism evidence="7 8">
    <name type="scientific">Candidatus Mycoplasma haematobovis</name>
    <dbReference type="NCBI Taxonomy" id="432608"/>
    <lineage>
        <taxon>Bacteria</taxon>
        <taxon>Bacillati</taxon>
        <taxon>Mycoplasmatota</taxon>
        <taxon>Mollicutes</taxon>
        <taxon>Mycoplasmataceae</taxon>
        <taxon>Mycoplasma</taxon>
    </lineage>
</organism>
<feature type="transmembrane region" description="Helical" evidence="6">
    <location>
        <begin position="150"/>
        <end position="169"/>
    </location>
</feature>
<comment type="subcellular location">
    <subcellularLocation>
        <location evidence="1">Cell membrane</location>
        <topology evidence="1">Multi-pass membrane protein</topology>
    </subcellularLocation>
</comment>
<keyword evidence="4 6" id="KW-1133">Transmembrane helix</keyword>
<keyword evidence="3 6" id="KW-0812">Transmembrane</keyword>
<dbReference type="InterPro" id="IPR011699">
    <property type="entry name" value="MFS_Mycoplasma"/>
</dbReference>
<dbReference type="Gene3D" id="1.20.1250.20">
    <property type="entry name" value="MFS general substrate transporter like domains"/>
    <property type="match status" value="2"/>
</dbReference>
<evidence type="ECO:0000256" key="5">
    <source>
        <dbReference type="ARBA" id="ARBA00023136"/>
    </source>
</evidence>
<dbReference type="Proteomes" id="UP000077623">
    <property type="component" value="Unassembled WGS sequence"/>
</dbReference>
<dbReference type="GO" id="GO:0005886">
    <property type="term" value="C:plasma membrane"/>
    <property type="evidence" value="ECO:0007669"/>
    <property type="project" value="UniProtKB-SubCell"/>
</dbReference>
<evidence type="ECO:0000256" key="3">
    <source>
        <dbReference type="ARBA" id="ARBA00022692"/>
    </source>
</evidence>
<evidence type="ECO:0000256" key="2">
    <source>
        <dbReference type="ARBA" id="ARBA00022475"/>
    </source>
</evidence>
<protein>
    <submittedName>
        <fullName evidence="7">Fe-S cluster assembly protein HesB</fullName>
    </submittedName>
</protein>
<gene>
    <name evidence="7" type="ORF">A6V39_02635</name>
</gene>
<feature type="transmembrane region" description="Helical" evidence="6">
    <location>
        <begin position="181"/>
        <end position="202"/>
    </location>
</feature>
<feature type="transmembrane region" description="Helical" evidence="6">
    <location>
        <begin position="21"/>
        <end position="41"/>
    </location>
</feature>
<dbReference type="EMBL" id="LWUJ01000011">
    <property type="protein sequence ID" value="OAL10312.1"/>
    <property type="molecule type" value="Genomic_DNA"/>
</dbReference>
<name>A0A1A9QCK7_9MOLU</name>
<dbReference type="AlphaFoldDB" id="A0A1A9QCK7"/>
<dbReference type="InterPro" id="IPR036259">
    <property type="entry name" value="MFS_trans_sf"/>
</dbReference>
<keyword evidence="2" id="KW-1003">Cell membrane</keyword>
<comment type="caution">
    <text evidence="7">The sequence shown here is derived from an EMBL/GenBank/DDBJ whole genome shotgun (WGS) entry which is preliminary data.</text>
</comment>
<feature type="transmembrane region" description="Helical" evidence="6">
    <location>
        <begin position="371"/>
        <end position="392"/>
    </location>
</feature>
<keyword evidence="8" id="KW-1185">Reference proteome</keyword>
<evidence type="ECO:0000256" key="1">
    <source>
        <dbReference type="ARBA" id="ARBA00004651"/>
    </source>
</evidence>
<feature type="transmembrane region" description="Helical" evidence="6">
    <location>
        <begin position="305"/>
        <end position="324"/>
    </location>
</feature>
<dbReference type="SUPFAM" id="SSF103473">
    <property type="entry name" value="MFS general substrate transporter"/>
    <property type="match status" value="1"/>
</dbReference>
<feature type="transmembrane region" description="Helical" evidence="6">
    <location>
        <begin position="92"/>
        <end position="109"/>
    </location>
</feature>
<feature type="transmembrane region" description="Helical" evidence="6">
    <location>
        <begin position="233"/>
        <end position="254"/>
    </location>
</feature>
<evidence type="ECO:0000313" key="8">
    <source>
        <dbReference type="Proteomes" id="UP000077623"/>
    </source>
</evidence>
<feature type="transmembrane region" description="Helical" evidence="6">
    <location>
        <begin position="336"/>
        <end position="359"/>
    </location>
</feature>
<proteinExistence type="predicted"/>
<feature type="transmembrane region" description="Helical" evidence="6">
    <location>
        <begin position="404"/>
        <end position="426"/>
    </location>
</feature>
<reference evidence="8" key="1">
    <citation type="submission" date="2016-04" db="EMBL/GenBank/DDBJ databases">
        <authorList>
            <person name="Quiroz-Castaneda R.E."/>
            <person name="Martinez-Ocampo F."/>
        </authorList>
    </citation>
    <scope>NUCLEOTIDE SEQUENCE [LARGE SCALE GENOMIC DNA]</scope>
    <source>
        <strain evidence="8">INIFAP01</strain>
    </source>
</reference>
<evidence type="ECO:0000256" key="6">
    <source>
        <dbReference type="SAM" id="Phobius"/>
    </source>
</evidence>
<sequence>MMQIKTNFLETATEQQKFRSGLIMWFLLFFGYMFFCVNWLIMSKVEDGWKGKFSLKDDNQTLLESVNYSLYLARGIATIGVSWLMVKLTHKYAVILAMVLNTAAFPLVFSSSLPLFIVGRVLMACGGTMLIIFIQPVLSKFFSLGAKGVLTIFSSWAYVLGALLVNLLFISTDVKKILTDKWQICVGVAGLMTYFPVLYYCLFGKNFDASPQTKEIVSDKPDSYLGLLKEKDCWLWIFFYSFMLVVSVMVSSFATKVLLNVNSELKGSVGKADWASLYTIIFYVFCLFGFFLGRFTKPKIQRKPIVVLACTIVSLLWFIVLVAARAISNPIAATVIIYICVALIAFFGMGIQTVILYIPHEYSGNENPKRITTFYSCLWGIGYILFAIYYFITSRIFDAHPYYGYMSSAFVIMLFMLLYGAFSLLIKEPRPDWPMFPWGKVKENNVNL</sequence>
<feature type="transmembrane region" description="Helical" evidence="6">
    <location>
        <begin position="274"/>
        <end position="293"/>
    </location>
</feature>
<evidence type="ECO:0000313" key="7">
    <source>
        <dbReference type="EMBL" id="OAL10312.1"/>
    </source>
</evidence>